<gene>
    <name evidence="1" type="ORF">GGR12_001813</name>
</gene>
<dbReference type="Proteomes" id="UP000529946">
    <property type="component" value="Unassembled WGS sequence"/>
</dbReference>
<dbReference type="RefSeq" id="WP_183204092.1">
    <property type="nucleotide sequence ID" value="NZ_BAAAER010000001.1"/>
</dbReference>
<evidence type="ECO:0000313" key="1">
    <source>
        <dbReference type="EMBL" id="MBB4082947.1"/>
    </source>
</evidence>
<accession>A0A7W6JF31</accession>
<reference evidence="1 2" key="1">
    <citation type="submission" date="2020-08" db="EMBL/GenBank/DDBJ databases">
        <title>Genomic Encyclopedia of Type Strains, Phase IV (KMG-IV): sequencing the most valuable type-strain genomes for metagenomic binning, comparative biology and taxonomic classification.</title>
        <authorList>
            <person name="Goeker M."/>
        </authorList>
    </citation>
    <scope>NUCLEOTIDE SEQUENCE [LARGE SCALE GENOMIC DNA]</scope>
    <source>
        <strain evidence="1 2">DSM 23960</strain>
    </source>
</reference>
<keyword evidence="2" id="KW-1185">Reference proteome</keyword>
<dbReference type="EMBL" id="JACIDM010000002">
    <property type="protein sequence ID" value="MBB4082947.1"/>
    <property type="molecule type" value="Genomic_DNA"/>
</dbReference>
<evidence type="ECO:0000313" key="2">
    <source>
        <dbReference type="Proteomes" id="UP000529946"/>
    </source>
</evidence>
<name>A0A7W6JF31_9CAUL</name>
<dbReference type="AlphaFoldDB" id="A0A7W6JF31"/>
<protein>
    <recommendedName>
        <fullName evidence="3">Vgr related protein</fullName>
    </recommendedName>
</protein>
<organism evidence="1 2">
    <name type="scientific">Brevundimonas lenta</name>
    <dbReference type="NCBI Taxonomy" id="424796"/>
    <lineage>
        <taxon>Bacteria</taxon>
        <taxon>Pseudomonadati</taxon>
        <taxon>Pseudomonadota</taxon>
        <taxon>Alphaproteobacteria</taxon>
        <taxon>Caulobacterales</taxon>
        <taxon>Caulobacteraceae</taxon>
        <taxon>Brevundimonas</taxon>
    </lineage>
</organism>
<comment type="caution">
    <text evidence="1">The sequence shown here is derived from an EMBL/GenBank/DDBJ whole genome shotgun (WGS) entry which is preliminary data.</text>
</comment>
<proteinExistence type="predicted"/>
<evidence type="ECO:0008006" key="3">
    <source>
        <dbReference type="Google" id="ProtNLM"/>
    </source>
</evidence>
<sequence>MKRALTKGERDLAMEAFGSALALESIRFMPSPWPFTRAFVAGRWFGRDWIVWPKKSLPDDFDFCPLWQQAIFIHELTHVWQAQHGVNLLTGKLKAGDRPESYEYPIGMDVDWGKLNIEQQAMIVQDRFYCTRGIEVKADKAFYDRVCPLNRPAELEAAMSQII</sequence>